<gene>
    <name evidence="1" type="ORF">FEM48_Zijuj06G0210400</name>
</gene>
<accession>A0A978VBL6</accession>
<sequence>MVEDNYWIFFLESSIVVAEGEMHVEGIFQVIPVDFLNWRTERSLSWIELSRSRIAEGIQVEGIPVSILVPSQAILPLWHKDQKVTLHS</sequence>
<protein>
    <submittedName>
        <fullName evidence="1">Uncharacterized protein</fullName>
    </submittedName>
</protein>
<organism evidence="1 2">
    <name type="scientific">Ziziphus jujuba var. spinosa</name>
    <dbReference type="NCBI Taxonomy" id="714518"/>
    <lineage>
        <taxon>Eukaryota</taxon>
        <taxon>Viridiplantae</taxon>
        <taxon>Streptophyta</taxon>
        <taxon>Embryophyta</taxon>
        <taxon>Tracheophyta</taxon>
        <taxon>Spermatophyta</taxon>
        <taxon>Magnoliopsida</taxon>
        <taxon>eudicotyledons</taxon>
        <taxon>Gunneridae</taxon>
        <taxon>Pentapetalae</taxon>
        <taxon>rosids</taxon>
        <taxon>fabids</taxon>
        <taxon>Rosales</taxon>
        <taxon>Rhamnaceae</taxon>
        <taxon>Paliureae</taxon>
        <taxon>Ziziphus</taxon>
    </lineage>
</organism>
<reference evidence="1" key="1">
    <citation type="journal article" date="2021" name="Front. Plant Sci.">
        <title>Chromosome-Scale Genome Assembly for Chinese Sour Jujube and Insights Into Its Genome Evolution and Domestication Signature.</title>
        <authorList>
            <person name="Shen L.-Y."/>
            <person name="Luo H."/>
            <person name="Wang X.-L."/>
            <person name="Wang X.-M."/>
            <person name="Qiu X.-J."/>
            <person name="Liu H."/>
            <person name="Zhou S.-S."/>
            <person name="Jia K.-H."/>
            <person name="Nie S."/>
            <person name="Bao Y.-T."/>
            <person name="Zhang R.-G."/>
            <person name="Yun Q.-Z."/>
            <person name="Chai Y.-H."/>
            <person name="Lu J.-Y."/>
            <person name="Li Y."/>
            <person name="Zhao S.-W."/>
            <person name="Mao J.-F."/>
            <person name="Jia S.-G."/>
            <person name="Mao Y.-M."/>
        </authorList>
    </citation>
    <scope>NUCLEOTIDE SEQUENCE</scope>
    <source>
        <strain evidence="1">AT0</strain>
        <tissue evidence="1">Leaf</tissue>
    </source>
</reference>
<evidence type="ECO:0000313" key="2">
    <source>
        <dbReference type="Proteomes" id="UP000813462"/>
    </source>
</evidence>
<proteinExistence type="predicted"/>
<comment type="caution">
    <text evidence="1">The sequence shown here is derived from an EMBL/GenBank/DDBJ whole genome shotgun (WGS) entry which is preliminary data.</text>
</comment>
<dbReference type="EMBL" id="JAEACU010000006">
    <property type="protein sequence ID" value="KAH7525301.1"/>
    <property type="molecule type" value="Genomic_DNA"/>
</dbReference>
<name>A0A978VBL6_ZIZJJ</name>
<dbReference type="Proteomes" id="UP000813462">
    <property type="component" value="Unassembled WGS sequence"/>
</dbReference>
<dbReference type="AlphaFoldDB" id="A0A978VBL6"/>
<evidence type="ECO:0000313" key="1">
    <source>
        <dbReference type="EMBL" id="KAH7525301.1"/>
    </source>
</evidence>